<dbReference type="GO" id="GO:0008237">
    <property type="term" value="F:metallopeptidase activity"/>
    <property type="evidence" value="ECO:0007669"/>
    <property type="project" value="InterPro"/>
</dbReference>
<protein>
    <submittedName>
        <fullName evidence="1">Uncharacterized protein</fullName>
    </submittedName>
</protein>
<organism evidence="1 2">
    <name type="scientific">Bernardetia litoralis (strain ATCC 23117 / DSM 6794 / NBRC 15988 / NCIMB 1366 / Fx l1 / Sio-4)</name>
    <name type="common">Flexibacter litoralis</name>
    <dbReference type="NCBI Taxonomy" id="880071"/>
    <lineage>
        <taxon>Bacteria</taxon>
        <taxon>Pseudomonadati</taxon>
        <taxon>Bacteroidota</taxon>
        <taxon>Cytophagia</taxon>
        <taxon>Cytophagales</taxon>
        <taxon>Bernardetiaceae</taxon>
        <taxon>Bernardetia</taxon>
    </lineage>
</organism>
<dbReference type="SUPFAM" id="SSF55486">
    <property type="entry name" value="Metalloproteases ('zincins'), catalytic domain"/>
    <property type="match status" value="1"/>
</dbReference>
<dbReference type="HOGENOM" id="CLU_1072633_0_0_10"/>
<dbReference type="Gene3D" id="3.40.390.10">
    <property type="entry name" value="Collagenase (Catalytic Domain)"/>
    <property type="match status" value="1"/>
</dbReference>
<gene>
    <name evidence="1" type="ordered locus">Fleli_2317</name>
</gene>
<evidence type="ECO:0000313" key="1">
    <source>
        <dbReference type="EMBL" id="AFM04690.1"/>
    </source>
</evidence>
<dbReference type="OrthoDB" id="1098088at2"/>
<dbReference type="STRING" id="880071.Fleli_2317"/>
<dbReference type="InterPro" id="IPR024079">
    <property type="entry name" value="MetalloPept_cat_dom_sf"/>
</dbReference>
<dbReference type="eggNOG" id="COG2856">
    <property type="taxonomic scope" value="Bacteria"/>
</dbReference>
<dbReference type="AlphaFoldDB" id="I4AL55"/>
<proteinExistence type="predicted"/>
<reference evidence="2" key="1">
    <citation type="submission" date="2012-06" db="EMBL/GenBank/DDBJ databases">
        <title>The complete genome of Flexibacter litoralis DSM 6794.</title>
        <authorList>
            <person name="Lucas S."/>
            <person name="Copeland A."/>
            <person name="Lapidus A."/>
            <person name="Glavina del Rio T."/>
            <person name="Dalin E."/>
            <person name="Tice H."/>
            <person name="Bruce D."/>
            <person name="Goodwin L."/>
            <person name="Pitluck S."/>
            <person name="Peters L."/>
            <person name="Ovchinnikova G."/>
            <person name="Lu M."/>
            <person name="Kyrpides N."/>
            <person name="Mavromatis K."/>
            <person name="Ivanova N."/>
            <person name="Brettin T."/>
            <person name="Detter J.C."/>
            <person name="Han C."/>
            <person name="Larimer F."/>
            <person name="Land M."/>
            <person name="Hauser L."/>
            <person name="Markowitz V."/>
            <person name="Cheng J.-F."/>
            <person name="Hugenholtz P."/>
            <person name="Woyke T."/>
            <person name="Wu D."/>
            <person name="Spring S."/>
            <person name="Lang E."/>
            <person name="Kopitz M."/>
            <person name="Brambilla E."/>
            <person name="Klenk H.-P."/>
            <person name="Eisen J.A."/>
        </authorList>
    </citation>
    <scope>NUCLEOTIDE SEQUENCE [LARGE SCALE GENOMIC DNA]</scope>
    <source>
        <strain evidence="2">ATCC 23117 / DSM 6794 / NBRC 15988 / NCIMB 1366 / Sio-4</strain>
    </source>
</reference>
<dbReference type="PATRIC" id="fig|880071.3.peg.2305"/>
<dbReference type="EMBL" id="CP003345">
    <property type="protein sequence ID" value="AFM04690.1"/>
    <property type="molecule type" value="Genomic_DNA"/>
</dbReference>
<dbReference type="KEGG" id="fli:Fleli_2317"/>
<sequence precursor="true">MFIKIILLFLLQIVFFCFISISFSQNFAQNKSFILENPPHNSDSENNKLTSSFHLHCIDSSQHCTVIDSLEFIYGQNKQIPEKYKLAILIALSYYPELIETPITFKESFIKTTLNARPTISSLCLKNKSKRSYVVRINNSQKEGMITIDEVPFNASIGIFAHEFSHFVDYQNRNFRGVLKRLWAYTSKKRKAIYEKEIDSMTVARGLKWQMYDWSYYAIFQSKASDSYKLFKKNTYLKPKEIIEQTQEKIQQKQIQIEK</sequence>
<name>I4AL55_BERLS</name>
<accession>I4AL55</accession>
<evidence type="ECO:0000313" key="2">
    <source>
        <dbReference type="Proteomes" id="UP000006054"/>
    </source>
</evidence>
<dbReference type="Proteomes" id="UP000006054">
    <property type="component" value="Chromosome"/>
</dbReference>
<keyword evidence="2" id="KW-1185">Reference proteome</keyword>